<gene>
    <name evidence="2" type="ORF">C0Q70_13491</name>
</gene>
<protein>
    <submittedName>
        <fullName evidence="2">Uncharacterized protein</fullName>
    </submittedName>
</protein>
<sequence length="209" mass="23475">MRSLRTSFLQQLCAYNGRCKSGASALDVAEPTWRFWKALNFLTPFIKTKKGQDNLSLASTNSSESSEKPLVPEEETGDIRVLLTSVGASSGETAEATAAPTSPSVYEQTPPPKVPDCARKKRKVDKLDTTKPASRAVELLEQLHTSREKFMEKAMAEPRQATPNELFYQMVARTTENFPDDIRDQMQSDVFIMMHEIRKKLQNTTSLEK</sequence>
<name>A0A2T7NXD9_POMCA</name>
<evidence type="ECO:0000313" key="3">
    <source>
        <dbReference type="Proteomes" id="UP000245119"/>
    </source>
</evidence>
<feature type="region of interest" description="Disordered" evidence="1">
    <location>
        <begin position="90"/>
        <end position="128"/>
    </location>
</feature>
<proteinExistence type="predicted"/>
<dbReference type="EMBL" id="PZQS01000008">
    <property type="protein sequence ID" value="PVD25828.1"/>
    <property type="molecule type" value="Genomic_DNA"/>
</dbReference>
<evidence type="ECO:0000313" key="2">
    <source>
        <dbReference type="EMBL" id="PVD25828.1"/>
    </source>
</evidence>
<feature type="compositionally biased region" description="Low complexity" evidence="1">
    <location>
        <begin position="54"/>
        <end position="64"/>
    </location>
</feature>
<keyword evidence="3" id="KW-1185">Reference proteome</keyword>
<reference evidence="2 3" key="1">
    <citation type="submission" date="2018-04" db="EMBL/GenBank/DDBJ databases">
        <title>The genome of golden apple snail Pomacea canaliculata provides insight into stress tolerance and invasive adaptation.</title>
        <authorList>
            <person name="Liu C."/>
            <person name="Liu B."/>
            <person name="Ren Y."/>
            <person name="Zhang Y."/>
            <person name="Wang H."/>
            <person name="Li S."/>
            <person name="Jiang F."/>
            <person name="Yin L."/>
            <person name="Zhang G."/>
            <person name="Qian W."/>
            <person name="Fan W."/>
        </authorList>
    </citation>
    <scope>NUCLEOTIDE SEQUENCE [LARGE SCALE GENOMIC DNA]</scope>
    <source>
        <strain evidence="2">SZHN2017</strain>
        <tissue evidence="2">Muscle</tissue>
    </source>
</reference>
<organism evidence="2 3">
    <name type="scientific">Pomacea canaliculata</name>
    <name type="common">Golden apple snail</name>
    <dbReference type="NCBI Taxonomy" id="400727"/>
    <lineage>
        <taxon>Eukaryota</taxon>
        <taxon>Metazoa</taxon>
        <taxon>Spiralia</taxon>
        <taxon>Lophotrochozoa</taxon>
        <taxon>Mollusca</taxon>
        <taxon>Gastropoda</taxon>
        <taxon>Caenogastropoda</taxon>
        <taxon>Architaenioglossa</taxon>
        <taxon>Ampullarioidea</taxon>
        <taxon>Ampullariidae</taxon>
        <taxon>Pomacea</taxon>
    </lineage>
</organism>
<comment type="caution">
    <text evidence="2">The sequence shown here is derived from an EMBL/GenBank/DDBJ whole genome shotgun (WGS) entry which is preliminary data.</text>
</comment>
<feature type="region of interest" description="Disordered" evidence="1">
    <location>
        <begin position="53"/>
        <end position="77"/>
    </location>
</feature>
<dbReference type="Proteomes" id="UP000245119">
    <property type="component" value="Linkage Group LG8"/>
</dbReference>
<accession>A0A2T7NXD9</accession>
<evidence type="ECO:0000256" key="1">
    <source>
        <dbReference type="SAM" id="MobiDB-lite"/>
    </source>
</evidence>
<feature type="compositionally biased region" description="Low complexity" evidence="1">
    <location>
        <begin position="90"/>
        <end position="104"/>
    </location>
</feature>
<dbReference type="AlphaFoldDB" id="A0A2T7NXD9"/>
<dbReference type="OrthoDB" id="6629625at2759"/>